<reference evidence="1" key="1">
    <citation type="submission" date="2022-03" db="EMBL/GenBank/DDBJ databases">
        <authorList>
            <person name="Martin H S."/>
        </authorList>
    </citation>
    <scope>NUCLEOTIDE SEQUENCE</scope>
</reference>
<organism evidence="1 2">
    <name type="scientific">Iphiclides podalirius</name>
    <name type="common">scarce swallowtail</name>
    <dbReference type="NCBI Taxonomy" id="110791"/>
    <lineage>
        <taxon>Eukaryota</taxon>
        <taxon>Metazoa</taxon>
        <taxon>Ecdysozoa</taxon>
        <taxon>Arthropoda</taxon>
        <taxon>Hexapoda</taxon>
        <taxon>Insecta</taxon>
        <taxon>Pterygota</taxon>
        <taxon>Neoptera</taxon>
        <taxon>Endopterygota</taxon>
        <taxon>Lepidoptera</taxon>
        <taxon>Glossata</taxon>
        <taxon>Ditrysia</taxon>
        <taxon>Papilionoidea</taxon>
        <taxon>Papilionidae</taxon>
        <taxon>Papilioninae</taxon>
        <taxon>Iphiclides</taxon>
    </lineage>
</organism>
<feature type="non-terminal residue" evidence="1">
    <location>
        <position position="124"/>
    </location>
</feature>
<evidence type="ECO:0000313" key="1">
    <source>
        <dbReference type="EMBL" id="CAH2048626.1"/>
    </source>
</evidence>
<name>A0ABN8I499_9NEOP</name>
<dbReference type="Proteomes" id="UP000837857">
    <property type="component" value="Chromosome 18"/>
</dbReference>
<keyword evidence="2" id="KW-1185">Reference proteome</keyword>
<accession>A0ABN8I499</accession>
<evidence type="ECO:0000313" key="2">
    <source>
        <dbReference type="Proteomes" id="UP000837857"/>
    </source>
</evidence>
<protein>
    <submittedName>
        <fullName evidence="1">Uncharacterized protein</fullName>
    </submittedName>
</protein>
<proteinExistence type="predicted"/>
<sequence>MRSVLIAKVSAAGLGGGRRWVAVGRGGGGGAARSPLQYRSRLALAAALSSADQSLSSAGTSLGDGAKKPLWNIPDGGARTSPAGAAIACAHASRLRACLSSTAPECIRYGDGAQTSKNPNAPPD</sequence>
<dbReference type="EMBL" id="OW152830">
    <property type="protein sequence ID" value="CAH2048626.1"/>
    <property type="molecule type" value="Genomic_DNA"/>
</dbReference>
<gene>
    <name evidence="1" type="ORF">IPOD504_LOCUS6233</name>
</gene>